<feature type="non-terminal residue" evidence="3">
    <location>
        <position position="253"/>
    </location>
</feature>
<evidence type="ECO:0000256" key="1">
    <source>
        <dbReference type="SAM" id="SignalP"/>
    </source>
</evidence>
<dbReference type="Proteomes" id="UP000092321">
    <property type="component" value="Unassembled WGS sequence"/>
</dbReference>
<dbReference type="EMBL" id="LXPE01000012">
    <property type="protein sequence ID" value="OBA26879.1"/>
    <property type="molecule type" value="Genomic_DNA"/>
</dbReference>
<reference evidence="4" key="1">
    <citation type="journal article" date="2016" name="Proc. Natl. Acad. Sci. U.S.A.">
        <title>Comparative genomics of biotechnologically important yeasts.</title>
        <authorList>
            <person name="Riley R."/>
            <person name="Haridas S."/>
            <person name="Wolfe K.H."/>
            <person name="Lopes M.R."/>
            <person name="Hittinger C.T."/>
            <person name="Goeker M."/>
            <person name="Salamov A.A."/>
            <person name="Wisecaver J.H."/>
            <person name="Long T.M."/>
            <person name="Calvey C.H."/>
            <person name="Aerts A.L."/>
            <person name="Barry K.W."/>
            <person name="Choi C."/>
            <person name="Clum A."/>
            <person name="Coughlan A.Y."/>
            <person name="Deshpande S."/>
            <person name="Douglass A.P."/>
            <person name="Hanson S.J."/>
            <person name="Klenk H.-P."/>
            <person name="LaButti K.M."/>
            <person name="Lapidus A."/>
            <person name="Lindquist E.A."/>
            <person name="Lipzen A.M."/>
            <person name="Meier-Kolthoff J.P."/>
            <person name="Ohm R.A."/>
            <person name="Otillar R.P."/>
            <person name="Pangilinan J.L."/>
            <person name="Peng Y."/>
            <person name="Rokas A."/>
            <person name="Rosa C.A."/>
            <person name="Scheuner C."/>
            <person name="Sibirny A.A."/>
            <person name="Slot J.C."/>
            <person name="Stielow J.B."/>
            <person name="Sun H."/>
            <person name="Kurtzman C.P."/>
            <person name="Blackwell M."/>
            <person name="Grigoriev I.V."/>
            <person name="Jeffries T.W."/>
        </authorList>
    </citation>
    <scope>NUCLEOTIDE SEQUENCE [LARGE SCALE GENOMIC DNA]</scope>
    <source>
        <strain evidence="4">NRRL Y-1626</strain>
    </source>
</reference>
<evidence type="ECO:0000259" key="2">
    <source>
        <dbReference type="PROSITE" id="PS51820"/>
    </source>
</evidence>
<dbReference type="InterPro" id="IPR037524">
    <property type="entry name" value="PA14/GLEYA"/>
</dbReference>
<organism evidence="3 4">
    <name type="scientific">Hanseniaspora valbyensis NRRL Y-1626</name>
    <dbReference type="NCBI Taxonomy" id="766949"/>
    <lineage>
        <taxon>Eukaryota</taxon>
        <taxon>Fungi</taxon>
        <taxon>Dikarya</taxon>
        <taxon>Ascomycota</taxon>
        <taxon>Saccharomycotina</taxon>
        <taxon>Saccharomycetes</taxon>
        <taxon>Saccharomycodales</taxon>
        <taxon>Saccharomycodaceae</taxon>
        <taxon>Hanseniaspora</taxon>
    </lineage>
</organism>
<accession>A0A1B7TDP7</accession>
<feature type="signal peptide" evidence="1">
    <location>
        <begin position="1"/>
        <end position="23"/>
    </location>
</feature>
<keyword evidence="1" id="KW-0732">Signal</keyword>
<name>A0A1B7TDP7_9ASCO</name>
<dbReference type="PROSITE" id="PS51820">
    <property type="entry name" value="PA14"/>
    <property type="match status" value="1"/>
</dbReference>
<evidence type="ECO:0000313" key="4">
    <source>
        <dbReference type="Proteomes" id="UP000092321"/>
    </source>
</evidence>
<feature type="chain" id="PRO_5008598701" description="PA14 domain-containing protein" evidence="1">
    <location>
        <begin position="24"/>
        <end position="253"/>
    </location>
</feature>
<evidence type="ECO:0000313" key="3">
    <source>
        <dbReference type="EMBL" id="OBA26879.1"/>
    </source>
</evidence>
<keyword evidence="4" id="KW-1185">Reference proteome</keyword>
<dbReference type="Pfam" id="PF10528">
    <property type="entry name" value="GLEYA"/>
    <property type="match status" value="1"/>
</dbReference>
<feature type="domain" description="PA14" evidence="2">
    <location>
        <begin position="83"/>
        <end position="247"/>
    </location>
</feature>
<dbReference type="InterPro" id="IPR018871">
    <property type="entry name" value="GLEYA_adhesin_domain"/>
</dbReference>
<sequence>MHLTNFIKSFFLLFLSSIKSAEAEGFSDLGGIYGCSISSSSEKISGFKGNAYYYPWLSYDTGSGVGVQNQQLYTTGDYLNGGYVGNGDIITQDHTTDFTVPNIIAENVTASIINFNNADVYGSSLLVPISNFAFHVTGYMIPETSGSYTISMGYIDDLGIINIGSGKFLSQNCCNNFVSSGDVGGNNTVESVWSYEGPTGVNVISADLVANVAYPISIFYVNRGNLGSMSLTYTDPSGEVHSDFSGFVYHFDE</sequence>
<dbReference type="OrthoDB" id="3973407at2759"/>
<comment type="caution">
    <text evidence="3">The sequence shown here is derived from an EMBL/GenBank/DDBJ whole genome shotgun (WGS) entry which is preliminary data.</text>
</comment>
<dbReference type="AlphaFoldDB" id="A0A1B7TDP7"/>
<protein>
    <recommendedName>
        <fullName evidence="2">PA14 domain-containing protein</fullName>
    </recommendedName>
</protein>
<proteinExistence type="predicted"/>
<gene>
    <name evidence="3" type="ORF">HANVADRAFT_24164</name>
</gene>
<dbReference type="Gene3D" id="2.60.120.1560">
    <property type="match status" value="1"/>
</dbReference>